<feature type="domain" description="DNA mismatch repair protein S5" evidence="5">
    <location>
        <begin position="223"/>
        <end position="358"/>
    </location>
</feature>
<dbReference type="SUPFAM" id="SSF55874">
    <property type="entry name" value="ATPase domain of HSP90 chaperone/DNA topoisomerase II/histidine kinase"/>
    <property type="match status" value="1"/>
</dbReference>
<comment type="similarity">
    <text evidence="1">Belongs to the DNA mismatch repair MutL/HexB family.</text>
</comment>
<dbReference type="PROSITE" id="PS00058">
    <property type="entry name" value="DNA_MISMATCH_REPAIR_1"/>
    <property type="match status" value="1"/>
</dbReference>
<name>A0A482XRP2_LAOST</name>
<dbReference type="Gene3D" id="3.30.230.10">
    <property type="match status" value="1"/>
</dbReference>
<dbReference type="GO" id="GO:0032389">
    <property type="term" value="C:MutLalpha complex"/>
    <property type="evidence" value="ECO:0007669"/>
    <property type="project" value="TreeGrafter"/>
</dbReference>
<dbReference type="Proteomes" id="UP000291343">
    <property type="component" value="Unassembled WGS sequence"/>
</dbReference>
<dbReference type="SMR" id="A0A482XRP2"/>
<dbReference type="InterPro" id="IPR036890">
    <property type="entry name" value="HATPase_C_sf"/>
</dbReference>
<evidence type="ECO:0000256" key="2">
    <source>
        <dbReference type="ARBA" id="ARBA00022763"/>
    </source>
</evidence>
<dbReference type="InterPro" id="IPR020568">
    <property type="entry name" value="Ribosomal_Su5_D2-typ_SF"/>
</dbReference>
<dbReference type="GO" id="GO:0016887">
    <property type="term" value="F:ATP hydrolysis activity"/>
    <property type="evidence" value="ECO:0007669"/>
    <property type="project" value="InterPro"/>
</dbReference>
<dbReference type="FunCoup" id="A0A482XRP2">
    <property type="interactions" value="1530"/>
</dbReference>
<dbReference type="InParanoid" id="A0A482XRP2"/>
<dbReference type="FunFam" id="3.30.1370.100:FF:000001">
    <property type="entry name" value="Mismatch repair endonuclease pms1, putative"/>
    <property type="match status" value="1"/>
</dbReference>
<dbReference type="GO" id="GO:0140664">
    <property type="term" value="F:ATP-dependent DNA damage sensor activity"/>
    <property type="evidence" value="ECO:0007669"/>
    <property type="project" value="InterPro"/>
</dbReference>
<evidence type="ECO:0000256" key="3">
    <source>
        <dbReference type="SAM" id="MobiDB-lite"/>
    </source>
</evidence>
<dbReference type="InterPro" id="IPR013507">
    <property type="entry name" value="DNA_mismatch_S5_2-like"/>
</dbReference>
<dbReference type="CDD" id="cd16926">
    <property type="entry name" value="HATPase_MutL-MLH-PMS-like"/>
    <property type="match status" value="1"/>
</dbReference>
<dbReference type="Gene3D" id="3.30.1370.100">
    <property type="entry name" value="MutL, C-terminal domain, regulatory subdomain"/>
    <property type="match status" value="1"/>
</dbReference>
<dbReference type="InterPro" id="IPR014721">
    <property type="entry name" value="Ribsml_uS5_D2-typ_fold_subgr"/>
</dbReference>
<dbReference type="FunFam" id="3.30.565.10:FF:000014">
    <property type="entry name" value="Mismatch repair endonuclease pms1, putative"/>
    <property type="match status" value="1"/>
</dbReference>
<sequence>MSSPVPSSKEIKAISKNDVHRICSGQVVLNLATAVKELVENSLDAGATCVDVLVKDYGSELVQVADNGCGVLPENFQALTLKHHTSKLQDFSDLMSIDTFGFRGEALSSLCALSNLSIVTRHKSLPCATKLTFDANGIITSTTQTARQVGTTVLLNNIFSSLPVRQKEFQRNLKREFSKMCQLLTAYCLVSTGIKITCINETKKGSRQTILATQGSKTVRENIACVYTTKQLSNLLPVCEVDLQPEALEELKMTQEDSKIFRLEGLISSCGHGAGRSSADRQFYFINSRPCEPTKIMRTVNQVYHQFNANQSPFVFLNVIVARNCVDVNVTPDKRQIFLDNEKLLLAVIKESLLKIFESIPSTFKVNNVPSSIDSTTNKKLSSLWIFMEKETNEKSESTVPSTADHDRFLKSESSYQTLDKYASKNFDLKSDSKGSTASVTVGIPSPIVGTSQKDDSFSPSSSLKLKRTLPDAETPNIDAKQIKLNTSPEKEVSQKDSINTKLYNRFKEKLAAFKNAKVDCNKSADEFTQQSVEPDRKNEEFLKQAQSMDLEVKNESEKDERSKNNSERKNDFEGCSAGKQDVESDEKLVDLETRDFSKNKIAVSVKIGSGSNDDVEGESTVGDIHNNIGDKQNNVGDTQINVGDTQNKVEWNDDGNVIDTEEFDSCVSSDSASRKSLSVSFSVDDLERSFSRWRNEMEAEQEAIAKTFVRFRAIIDPSKNELAEKELSREITKDMFQKMEVIGQFNLGFIIAKLNSDLFIVDQHATDEKYNFETLQKTTSLTNQKLVIPQKLELTAINEGILIDNLEIFNANGFEFKIDDEANPTERIFLTAIPMSKNWTFGKEDVDELLFMLQDSPHTLCRPSRVRAMFASRACRKSVMIGTALSTSNMKTLLVHMGEIEQPWNCPHGRPTMRHLVNLDLYR</sequence>
<dbReference type="Pfam" id="PF01119">
    <property type="entry name" value="DNA_mis_repair"/>
    <property type="match status" value="1"/>
</dbReference>
<dbReference type="InterPro" id="IPR014762">
    <property type="entry name" value="DNA_mismatch_repair_CS"/>
</dbReference>
<dbReference type="InterPro" id="IPR042121">
    <property type="entry name" value="MutL_C_regsub"/>
</dbReference>
<organism evidence="6 7">
    <name type="scientific">Laodelphax striatellus</name>
    <name type="common">Small brown planthopper</name>
    <name type="synonym">Delphax striatella</name>
    <dbReference type="NCBI Taxonomy" id="195883"/>
    <lineage>
        <taxon>Eukaryota</taxon>
        <taxon>Metazoa</taxon>
        <taxon>Ecdysozoa</taxon>
        <taxon>Arthropoda</taxon>
        <taxon>Hexapoda</taxon>
        <taxon>Insecta</taxon>
        <taxon>Pterygota</taxon>
        <taxon>Neoptera</taxon>
        <taxon>Paraneoptera</taxon>
        <taxon>Hemiptera</taxon>
        <taxon>Auchenorrhyncha</taxon>
        <taxon>Fulgoroidea</taxon>
        <taxon>Delphacidae</taxon>
        <taxon>Criomorphinae</taxon>
        <taxon>Laodelphax</taxon>
    </lineage>
</organism>
<feature type="domain" description="MutL C-terminal dimerisation" evidence="4">
    <location>
        <begin position="742"/>
        <end position="886"/>
    </location>
</feature>
<feature type="compositionally biased region" description="Basic and acidic residues" evidence="3">
    <location>
        <begin position="551"/>
        <end position="573"/>
    </location>
</feature>
<dbReference type="GO" id="GO:0006298">
    <property type="term" value="P:mismatch repair"/>
    <property type="evidence" value="ECO:0007669"/>
    <property type="project" value="InterPro"/>
</dbReference>
<dbReference type="FunFam" id="3.30.1540.20:FF:000019">
    <property type="entry name" value="PMS1 homolog 2, mismatch repair system component"/>
    <property type="match status" value="1"/>
</dbReference>
<evidence type="ECO:0008006" key="8">
    <source>
        <dbReference type="Google" id="ProtNLM"/>
    </source>
</evidence>
<dbReference type="GO" id="GO:0005524">
    <property type="term" value="F:ATP binding"/>
    <property type="evidence" value="ECO:0007669"/>
    <property type="project" value="InterPro"/>
</dbReference>
<evidence type="ECO:0000256" key="1">
    <source>
        <dbReference type="ARBA" id="ARBA00006082"/>
    </source>
</evidence>
<dbReference type="Gene3D" id="3.30.1540.20">
    <property type="entry name" value="MutL, C-terminal domain, dimerisation subdomain"/>
    <property type="match status" value="1"/>
</dbReference>
<dbReference type="OrthoDB" id="10254304at2759"/>
<evidence type="ECO:0000313" key="7">
    <source>
        <dbReference type="Proteomes" id="UP000291343"/>
    </source>
</evidence>
<dbReference type="GO" id="GO:0030983">
    <property type="term" value="F:mismatched DNA binding"/>
    <property type="evidence" value="ECO:0007669"/>
    <property type="project" value="InterPro"/>
</dbReference>
<dbReference type="InterPro" id="IPR037198">
    <property type="entry name" value="MutL_C_sf"/>
</dbReference>
<dbReference type="AlphaFoldDB" id="A0A482XRP2"/>
<keyword evidence="2" id="KW-0227">DNA damage</keyword>
<dbReference type="Gene3D" id="3.30.565.10">
    <property type="entry name" value="Histidine kinase-like ATPase, C-terminal domain"/>
    <property type="match status" value="1"/>
</dbReference>
<dbReference type="SUPFAM" id="SSF54211">
    <property type="entry name" value="Ribosomal protein S5 domain 2-like"/>
    <property type="match status" value="1"/>
</dbReference>
<dbReference type="PANTHER" id="PTHR10073">
    <property type="entry name" value="DNA MISMATCH REPAIR PROTEIN MLH, PMS, MUTL"/>
    <property type="match status" value="1"/>
</dbReference>
<keyword evidence="7" id="KW-1185">Reference proteome</keyword>
<proteinExistence type="inferred from homology"/>
<dbReference type="EMBL" id="QKKF02003965">
    <property type="protein sequence ID" value="RZF47591.1"/>
    <property type="molecule type" value="Genomic_DNA"/>
</dbReference>
<dbReference type="InterPro" id="IPR014790">
    <property type="entry name" value="MutL_C"/>
</dbReference>
<dbReference type="Pfam" id="PF08676">
    <property type="entry name" value="MutL_C"/>
    <property type="match status" value="1"/>
</dbReference>
<accession>A0A482XRP2</accession>
<evidence type="ECO:0000259" key="4">
    <source>
        <dbReference type="SMART" id="SM00853"/>
    </source>
</evidence>
<reference evidence="6 7" key="1">
    <citation type="journal article" date="2017" name="Gigascience">
        <title>Genome sequence of the small brown planthopper, Laodelphax striatellus.</title>
        <authorList>
            <person name="Zhu J."/>
            <person name="Jiang F."/>
            <person name="Wang X."/>
            <person name="Yang P."/>
            <person name="Bao Y."/>
            <person name="Zhao W."/>
            <person name="Wang W."/>
            <person name="Lu H."/>
            <person name="Wang Q."/>
            <person name="Cui N."/>
            <person name="Li J."/>
            <person name="Chen X."/>
            <person name="Luo L."/>
            <person name="Yu J."/>
            <person name="Kang L."/>
            <person name="Cui F."/>
        </authorList>
    </citation>
    <scope>NUCLEOTIDE SEQUENCE [LARGE SCALE GENOMIC DNA]</scope>
    <source>
        <strain evidence="6">Lst14</strain>
    </source>
</reference>
<dbReference type="InterPro" id="IPR042120">
    <property type="entry name" value="MutL_C_dimsub"/>
</dbReference>
<dbReference type="NCBIfam" id="TIGR00585">
    <property type="entry name" value="mutl"/>
    <property type="match status" value="1"/>
</dbReference>
<dbReference type="CDD" id="cd03484">
    <property type="entry name" value="MutL_Trans_hPMS_2_like"/>
    <property type="match status" value="1"/>
</dbReference>
<evidence type="ECO:0000259" key="5">
    <source>
        <dbReference type="SMART" id="SM01340"/>
    </source>
</evidence>
<protein>
    <recommendedName>
        <fullName evidence="8">Mismatch repair endonuclease PMS2</fullName>
    </recommendedName>
</protein>
<dbReference type="Pfam" id="PF13589">
    <property type="entry name" value="HATPase_c_3"/>
    <property type="match status" value="1"/>
</dbReference>
<evidence type="ECO:0000313" key="6">
    <source>
        <dbReference type="EMBL" id="RZF47591.1"/>
    </source>
</evidence>
<feature type="region of interest" description="Disordered" evidence="3">
    <location>
        <begin position="548"/>
        <end position="584"/>
    </location>
</feature>
<dbReference type="SMART" id="SM00853">
    <property type="entry name" value="MutL_C"/>
    <property type="match status" value="1"/>
</dbReference>
<dbReference type="SMART" id="SM01340">
    <property type="entry name" value="DNA_mis_repair"/>
    <property type="match status" value="1"/>
</dbReference>
<dbReference type="STRING" id="195883.A0A482XRP2"/>
<dbReference type="PANTHER" id="PTHR10073:SF52">
    <property type="entry name" value="MISMATCH REPAIR ENDONUCLEASE PMS2"/>
    <property type="match status" value="1"/>
</dbReference>
<dbReference type="InterPro" id="IPR038973">
    <property type="entry name" value="MutL/Mlh/Pms-like"/>
</dbReference>
<dbReference type="InterPro" id="IPR002099">
    <property type="entry name" value="MutL/Mlh/PMS"/>
</dbReference>
<gene>
    <name evidence="6" type="ORF">LSTR_LSTR012213</name>
</gene>
<comment type="caution">
    <text evidence="6">The sequence shown here is derived from an EMBL/GenBank/DDBJ whole genome shotgun (WGS) entry which is preliminary data.</text>
</comment>
<dbReference type="SUPFAM" id="SSF118116">
    <property type="entry name" value="DNA mismatch repair protein MutL"/>
    <property type="match status" value="1"/>
</dbReference>